<dbReference type="Pfam" id="PF10273">
    <property type="entry name" value="WGG"/>
    <property type="match status" value="1"/>
</dbReference>
<evidence type="ECO:0000313" key="8">
    <source>
        <dbReference type="Proteomes" id="UP000426265"/>
    </source>
</evidence>
<dbReference type="EMBL" id="CACRSJ010000110">
    <property type="protein sequence ID" value="VYS68144.1"/>
    <property type="molecule type" value="Genomic_DNA"/>
</dbReference>
<dbReference type="EMBL" id="LUHQ01000005">
    <property type="protein sequence ID" value="OAO93165.1"/>
    <property type="molecule type" value="Genomic_DNA"/>
</dbReference>
<keyword evidence="2" id="KW-0698">rRNA processing</keyword>
<dbReference type="Proteomes" id="UP000078284">
    <property type="component" value="Chromosome 5"/>
</dbReference>
<evidence type="ECO:0000256" key="1">
    <source>
        <dbReference type="ARBA" id="ARBA00006524"/>
    </source>
</evidence>
<reference evidence="5" key="2">
    <citation type="submission" date="2016-03" db="EMBL/GenBank/DDBJ databases">
        <title>Full-length assembly of Arabidopsis thaliana Ler reveals the complement of translocations and inversions.</title>
        <authorList>
            <person name="Zapata L."/>
            <person name="Schneeberger K."/>
            <person name="Ossowski S."/>
        </authorList>
    </citation>
    <scope>NUCLEOTIDE SEQUENCE [LARGE SCALE GENOMIC DNA]</scope>
    <source>
        <tissue evidence="5">Leaf</tissue>
    </source>
</reference>
<evidence type="ECO:0000313" key="5">
    <source>
        <dbReference type="EMBL" id="OAO93165.1"/>
    </source>
</evidence>
<dbReference type="EMBL" id="LR881470">
    <property type="protein sequence ID" value="CAD5332897.1"/>
    <property type="molecule type" value="Genomic_DNA"/>
</dbReference>
<dbReference type="ExpressionAtlas" id="A0A178UHJ3">
    <property type="expression patterns" value="baseline and differential"/>
</dbReference>
<comment type="similarity">
    <text evidence="1">Belongs to the TSR2 family.</text>
</comment>
<sequence>MNQNAIRVPGSLTVEARDILKEGIGLILWRWTAMRAAVENGWGGRDSQAKANETVATVFDFFIQSKDPVKDIEKLGDLLDKGLDELNTTAEDGSVDEVANLLVDLYEDCCNGNYEMLEELRATCSQTSASVVKVLNGDEEESDDEDDDQTTDMMVDASNQKQEAMPADEPVADDGWTVVSSRKNKGKRN</sequence>
<protein>
    <submittedName>
        <fullName evidence="4">(thale cress) hypothetical protein</fullName>
    </submittedName>
</protein>
<reference evidence="4 9" key="4">
    <citation type="submission" date="2020-09" db="EMBL/GenBank/DDBJ databases">
        <authorList>
            <person name="Ashkenazy H."/>
        </authorList>
    </citation>
    <scope>NUCLEOTIDE SEQUENCE [LARGE SCALE GENOMIC DNA]</scope>
    <source>
        <strain evidence="9">cv. Cdm-0</strain>
    </source>
</reference>
<dbReference type="Proteomes" id="UP000426265">
    <property type="component" value="Unassembled WGS sequence"/>
</dbReference>
<dbReference type="PANTHER" id="PTHR21250">
    <property type="entry name" value="PRE-RRNA-PROCESSING PROTEIN TSR2 HOMOLOG"/>
    <property type="match status" value="1"/>
</dbReference>
<reference evidence="6 8" key="3">
    <citation type="submission" date="2019-11" db="EMBL/GenBank/DDBJ databases">
        <authorList>
            <person name="Jiao W.-B."/>
            <person name="Schneeberger K."/>
        </authorList>
    </citation>
    <scope>NUCLEOTIDE SEQUENCE [LARGE SCALE GENOMIC DNA]</scope>
    <source>
        <strain evidence="8">cv. An-1</strain>
    </source>
</reference>
<organism evidence="5 7">
    <name type="scientific">Arabidopsis thaliana</name>
    <name type="common">Mouse-ear cress</name>
    <dbReference type="NCBI Taxonomy" id="3702"/>
    <lineage>
        <taxon>Eukaryota</taxon>
        <taxon>Viridiplantae</taxon>
        <taxon>Streptophyta</taxon>
        <taxon>Embryophyta</taxon>
        <taxon>Tracheophyta</taxon>
        <taxon>Spermatophyta</taxon>
        <taxon>Magnoliopsida</taxon>
        <taxon>eudicotyledons</taxon>
        <taxon>Gunneridae</taxon>
        <taxon>Pentapetalae</taxon>
        <taxon>rosids</taxon>
        <taxon>malvids</taxon>
        <taxon>Brassicales</taxon>
        <taxon>Brassicaceae</taxon>
        <taxon>Camelineae</taxon>
        <taxon>Arabidopsis</taxon>
    </lineage>
</organism>
<feature type="compositionally biased region" description="Acidic residues" evidence="3">
    <location>
        <begin position="137"/>
        <end position="150"/>
    </location>
</feature>
<proteinExistence type="inferred from homology"/>
<reference evidence="7" key="1">
    <citation type="journal article" date="2016" name="Proc. Natl. Acad. Sci. U.S.A.">
        <title>Chromosome-level assembly of Arabidopsis thaliana Ler reveals the extent of translocation and inversion polymorphisms.</title>
        <authorList>
            <person name="Zapata L."/>
            <person name="Ding J."/>
            <person name="Willing E.M."/>
            <person name="Hartwig B."/>
            <person name="Bezdan D."/>
            <person name="Jiao W.B."/>
            <person name="Patel V."/>
            <person name="Velikkakam James G."/>
            <person name="Koornneef M."/>
            <person name="Ossowski S."/>
            <person name="Schneeberger K."/>
        </authorList>
    </citation>
    <scope>NUCLEOTIDE SEQUENCE [LARGE SCALE GENOMIC DNA]</scope>
    <source>
        <strain evidence="7">cv. Landsberg erecta</strain>
    </source>
</reference>
<evidence type="ECO:0000313" key="4">
    <source>
        <dbReference type="EMBL" id="CAD5332897.1"/>
    </source>
</evidence>
<dbReference type="Proteomes" id="UP000516314">
    <property type="component" value="Chromosome 5"/>
</dbReference>
<evidence type="ECO:0000313" key="7">
    <source>
        <dbReference type="Proteomes" id="UP000078284"/>
    </source>
</evidence>
<dbReference type="InterPro" id="IPR019398">
    <property type="entry name" value="Pre-rRNA_process_TSR2"/>
</dbReference>
<evidence type="ECO:0000313" key="9">
    <source>
        <dbReference type="Proteomes" id="UP000516314"/>
    </source>
</evidence>
<feature type="region of interest" description="Disordered" evidence="3">
    <location>
        <begin position="134"/>
        <end position="189"/>
    </location>
</feature>
<evidence type="ECO:0000313" key="6">
    <source>
        <dbReference type="EMBL" id="VYS68144.1"/>
    </source>
</evidence>
<name>A0A178UHJ3_ARATH</name>
<dbReference type="AlphaFoldDB" id="A0A178UHJ3"/>
<dbReference type="GO" id="GO:0006364">
    <property type="term" value="P:rRNA processing"/>
    <property type="evidence" value="ECO:0007669"/>
    <property type="project" value="UniProtKB-KW"/>
</dbReference>
<accession>A0A178UHJ3</accession>
<evidence type="ECO:0000256" key="3">
    <source>
        <dbReference type="SAM" id="MobiDB-lite"/>
    </source>
</evidence>
<gene>
    <name evidence="5" type="ordered locus">AXX17_At5g28120</name>
    <name evidence="6" type="ORF">AN1_LOCUS23538</name>
    <name evidence="4" type="ORF">AT9943_LOCUS20277</name>
</gene>
<evidence type="ECO:0000256" key="2">
    <source>
        <dbReference type="ARBA" id="ARBA00022552"/>
    </source>
</evidence>